<dbReference type="RefSeq" id="WP_152718466.1">
    <property type="nucleotide sequence ID" value="NZ_VOSJ01000649.1"/>
</dbReference>
<reference evidence="2 3" key="1">
    <citation type="journal article" date="2019" name="Syst. Appl. Microbiol.">
        <title>Microvirga tunisiensis sp. nov., a root nodule symbiotic bacterium isolated from Lupinus micranthus and L. luteus grown in Northern Tunisia.</title>
        <authorList>
            <person name="Msaddak A."/>
            <person name="Rejili M."/>
            <person name="Duran D."/>
            <person name="Mars M."/>
            <person name="Palacios J.M."/>
            <person name="Ruiz-Argueso T."/>
            <person name="Rey L."/>
            <person name="Imperial J."/>
        </authorList>
    </citation>
    <scope>NUCLEOTIDE SEQUENCE [LARGE SCALE GENOMIC DNA]</scope>
    <source>
        <strain evidence="2 3">Lmie10</strain>
    </source>
</reference>
<dbReference type="GO" id="GO:0003677">
    <property type="term" value="F:DNA binding"/>
    <property type="evidence" value="ECO:0007669"/>
    <property type="project" value="InterPro"/>
</dbReference>
<dbReference type="SUPFAM" id="SSF47413">
    <property type="entry name" value="lambda repressor-like DNA-binding domains"/>
    <property type="match status" value="1"/>
</dbReference>
<proteinExistence type="predicted"/>
<dbReference type="Pfam" id="PF13560">
    <property type="entry name" value="HTH_31"/>
    <property type="match status" value="1"/>
</dbReference>
<evidence type="ECO:0000313" key="3">
    <source>
        <dbReference type="Proteomes" id="UP000403266"/>
    </source>
</evidence>
<sequence length="105" mass="11944">MKTRNTPTRLDTRTLPAIAQRMKLLRLTTGLSAADFARKAGMTRAMWHNIETGFSRIGIDAAMKLCDKYHITLDWIYRGRLDARLPRGLAKRLQEVAETELEADA</sequence>
<feature type="domain" description="HTH cro/C1-type" evidence="1">
    <location>
        <begin position="22"/>
        <end position="76"/>
    </location>
</feature>
<dbReference type="AlphaFoldDB" id="A0A5N7MWJ3"/>
<dbReference type="OrthoDB" id="9815697at2"/>
<dbReference type="PROSITE" id="PS50943">
    <property type="entry name" value="HTH_CROC1"/>
    <property type="match status" value="1"/>
</dbReference>
<dbReference type="CDD" id="cd00093">
    <property type="entry name" value="HTH_XRE"/>
    <property type="match status" value="1"/>
</dbReference>
<dbReference type="EMBL" id="VOSK01000611">
    <property type="protein sequence ID" value="MPR31278.1"/>
    <property type="molecule type" value="Genomic_DNA"/>
</dbReference>
<dbReference type="Proteomes" id="UP000403266">
    <property type="component" value="Unassembled WGS sequence"/>
</dbReference>
<dbReference type="Gene3D" id="1.10.260.40">
    <property type="entry name" value="lambda repressor-like DNA-binding domains"/>
    <property type="match status" value="1"/>
</dbReference>
<gene>
    <name evidence="2" type="ORF">FS320_41975</name>
</gene>
<name>A0A5N7MWJ3_9HYPH</name>
<protein>
    <submittedName>
        <fullName evidence="2">Helix-turn-helix transcriptional regulator</fullName>
    </submittedName>
</protein>
<dbReference type="SMART" id="SM00530">
    <property type="entry name" value="HTH_XRE"/>
    <property type="match status" value="1"/>
</dbReference>
<comment type="caution">
    <text evidence="2">The sequence shown here is derived from an EMBL/GenBank/DDBJ whole genome shotgun (WGS) entry which is preliminary data.</text>
</comment>
<keyword evidence="3" id="KW-1185">Reference proteome</keyword>
<accession>A0A5N7MWJ3</accession>
<evidence type="ECO:0000313" key="2">
    <source>
        <dbReference type="EMBL" id="MPR31278.1"/>
    </source>
</evidence>
<evidence type="ECO:0000259" key="1">
    <source>
        <dbReference type="PROSITE" id="PS50943"/>
    </source>
</evidence>
<dbReference type="InterPro" id="IPR001387">
    <property type="entry name" value="Cro/C1-type_HTH"/>
</dbReference>
<organism evidence="2 3">
    <name type="scientific">Microvirga tunisiensis</name>
    <dbReference type="NCBI Taxonomy" id="2108360"/>
    <lineage>
        <taxon>Bacteria</taxon>
        <taxon>Pseudomonadati</taxon>
        <taxon>Pseudomonadota</taxon>
        <taxon>Alphaproteobacteria</taxon>
        <taxon>Hyphomicrobiales</taxon>
        <taxon>Methylobacteriaceae</taxon>
        <taxon>Microvirga</taxon>
    </lineage>
</organism>
<dbReference type="InterPro" id="IPR010982">
    <property type="entry name" value="Lambda_DNA-bd_dom_sf"/>
</dbReference>